<organism evidence="7 8">
    <name type="scientific">Sulfurihydrogenibium yellowstonense SS-5</name>
    <dbReference type="NCBI Taxonomy" id="432331"/>
    <lineage>
        <taxon>Bacteria</taxon>
        <taxon>Pseudomonadati</taxon>
        <taxon>Aquificota</taxon>
        <taxon>Aquificia</taxon>
        <taxon>Aquificales</taxon>
        <taxon>Hydrogenothermaceae</taxon>
        <taxon>Sulfurihydrogenibium</taxon>
    </lineage>
</organism>
<name>C4FID3_9AQUI</name>
<sequence>MIQLIYKILNSSLFKASGIYTLSSIINAAIPFLLLPLLTRYLSPEEYGIVSMYALLLSITSVFTGLSVYGAINRAYFDEKINDHKEYIWNSLIILFISSSFTFLLYNLLANYISNLTGIPTSWIWTVVLVSFFQFVINCLLVIYQAKLLAFKYAKIQIGQSLFNALLTILFVIILLLGWKGRLLAQILSVLFFGIMAFFILYKHYTVKKINFYYIKHALKFGVPIIPHTIGGMLMTLTDRFIINNLLGLEKVGIYMVGLQLGMALALIADSFNKAYVPWLFEKLNQNNEDIKRKIVMFTYIYFLFMLFLSFLLFFMLKILFPYL</sequence>
<dbReference type="Pfam" id="PF01943">
    <property type="entry name" value="Polysacc_synt"/>
    <property type="match status" value="1"/>
</dbReference>
<dbReference type="EMBL" id="ABZS01000020">
    <property type="protein sequence ID" value="EEP61151.1"/>
    <property type="molecule type" value="Genomic_DNA"/>
</dbReference>
<feature type="transmembrane region" description="Helical" evidence="6">
    <location>
        <begin position="223"/>
        <end position="243"/>
    </location>
</feature>
<reference evidence="7 8" key="1">
    <citation type="submission" date="2009-04" db="EMBL/GenBank/DDBJ databases">
        <authorList>
            <person name="Reysenbach A.-L."/>
            <person name="Heidelberg J.F."/>
            <person name="Nelson W.C."/>
        </authorList>
    </citation>
    <scope>NUCLEOTIDE SEQUENCE [LARGE SCALE GENOMIC DNA]</scope>
    <source>
        <strain evidence="7 8">SS-5</strain>
    </source>
</reference>
<feature type="non-terminal residue" evidence="7">
    <location>
        <position position="324"/>
    </location>
</feature>
<dbReference type="OrthoDB" id="9770347at2"/>
<comment type="subcellular location">
    <subcellularLocation>
        <location evidence="1">Cell membrane</location>
        <topology evidence="1">Multi-pass membrane protein</topology>
    </subcellularLocation>
</comment>
<dbReference type="InterPro" id="IPR050833">
    <property type="entry name" value="Poly_Biosynth_Transport"/>
</dbReference>
<evidence type="ECO:0000313" key="8">
    <source>
        <dbReference type="Proteomes" id="UP000005540"/>
    </source>
</evidence>
<feature type="transmembrane region" description="Helical" evidence="6">
    <location>
        <begin position="183"/>
        <end position="202"/>
    </location>
</feature>
<dbReference type="InterPro" id="IPR002797">
    <property type="entry name" value="Polysacc_synth"/>
</dbReference>
<dbReference type="PANTHER" id="PTHR30250:SF11">
    <property type="entry name" value="O-ANTIGEN TRANSPORTER-RELATED"/>
    <property type="match status" value="1"/>
</dbReference>
<dbReference type="PANTHER" id="PTHR30250">
    <property type="entry name" value="PST FAMILY PREDICTED COLANIC ACID TRANSPORTER"/>
    <property type="match status" value="1"/>
</dbReference>
<dbReference type="RefSeq" id="WP_007545793.1">
    <property type="nucleotide sequence ID" value="NZ_ABZS01000020.1"/>
</dbReference>
<evidence type="ECO:0000256" key="1">
    <source>
        <dbReference type="ARBA" id="ARBA00004651"/>
    </source>
</evidence>
<feature type="transmembrane region" description="Helical" evidence="6">
    <location>
        <begin position="122"/>
        <end position="144"/>
    </location>
</feature>
<evidence type="ECO:0000256" key="3">
    <source>
        <dbReference type="ARBA" id="ARBA00022692"/>
    </source>
</evidence>
<keyword evidence="2" id="KW-1003">Cell membrane</keyword>
<dbReference type="AlphaFoldDB" id="C4FID3"/>
<gene>
    <name evidence="7" type="ORF">SULYE_0318</name>
</gene>
<feature type="transmembrane region" description="Helical" evidence="6">
    <location>
        <begin position="12"/>
        <end position="35"/>
    </location>
</feature>
<accession>C4FID3</accession>
<proteinExistence type="predicted"/>
<evidence type="ECO:0000256" key="6">
    <source>
        <dbReference type="SAM" id="Phobius"/>
    </source>
</evidence>
<evidence type="ECO:0000313" key="7">
    <source>
        <dbReference type="EMBL" id="EEP61151.1"/>
    </source>
</evidence>
<comment type="caution">
    <text evidence="7">The sequence shown here is derived from an EMBL/GenBank/DDBJ whole genome shotgun (WGS) entry which is preliminary data.</text>
</comment>
<keyword evidence="3 6" id="KW-0812">Transmembrane</keyword>
<feature type="transmembrane region" description="Helical" evidence="6">
    <location>
        <begin position="156"/>
        <end position="177"/>
    </location>
</feature>
<keyword evidence="4 6" id="KW-1133">Transmembrane helix</keyword>
<dbReference type="GO" id="GO:0005886">
    <property type="term" value="C:plasma membrane"/>
    <property type="evidence" value="ECO:0007669"/>
    <property type="project" value="UniProtKB-SubCell"/>
</dbReference>
<feature type="transmembrane region" description="Helical" evidence="6">
    <location>
        <begin position="298"/>
        <end position="321"/>
    </location>
</feature>
<keyword evidence="8" id="KW-1185">Reference proteome</keyword>
<evidence type="ECO:0000256" key="4">
    <source>
        <dbReference type="ARBA" id="ARBA00022989"/>
    </source>
</evidence>
<feature type="transmembrane region" description="Helical" evidence="6">
    <location>
        <begin position="92"/>
        <end position="110"/>
    </location>
</feature>
<dbReference type="Proteomes" id="UP000005540">
    <property type="component" value="Unassembled WGS sequence"/>
</dbReference>
<evidence type="ECO:0000256" key="5">
    <source>
        <dbReference type="ARBA" id="ARBA00023136"/>
    </source>
</evidence>
<protein>
    <submittedName>
        <fullName evidence="7">Lsg</fullName>
    </submittedName>
</protein>
<evidence type="ECO:0000256" key="2">
    <source>
        <dbReference type="ARBA" id="ARBA00022475"/>
    </source>
</evidence>
<keyword evidence="5 6" id="KW-0472">Membrane</keyword>
<feature type="transmembrane region" description="Helical" evidence="6">
    <location>
        <begin position="47"/>
        <end position="72"/>
    </location>
</feature>
<feature type="transmembrane region" description="Helical" evidence="6">
    <location>
        <begin position="255"/>
        <end position="277"/>
    </location>
</feature>